<dbReference type="InterPro" id="IPR015655">
    <property type="entry name" value="PP2C"/>
</dbReference>
<dbReference type="AlphaFoldDB" id="A0A812KGL2"/>
<feature type="compositionally biased region" description="Basic and acidic residues" evidence="1">
    <location>
        <begin position="223"/>
        <end position="242"/>
    </location>
</feature>
<dbReference type="CDD" id="cd00143">
    <property type="entry name" value="PP2Cc"/>
    <property type="match status" value="1"/>
</dbReference>
<organism evidence="3 4">
    <name type="scientific">Symbiodinium necroappetens</name>
    <dbReference type="NCBI Taxonomy" id="1628268"/>
    <lineage>
        <taxon>Eukaryota</taxon>
        <taxon>Sar</taxon>
        <taxon>Alveolata</taxon>
        <taxon>Dinophyceae</taxon>
        <taxon>Suessiales</taxon>
        <taxon>Symbiodiniaceae</taxon>
        <taxon>Symbiodinium</taxon>
    </lineage>
</organism>
<accession>A0A812KGL2</accession>
<dbReference type="InterPro" id="IPR036457">
    <property type="entry name" value="PPM-type-like_dom_sf"/>
</dbReference>
<feature type="compositionally biased region" description="Acidic residues" evidence="1">
    <location>
        <begin position="498"/>
        <end position="518"/>
    </location>
</feature>
<keyword evidence="4" id="KW-1185">Reference proteome</keyword>
<name>A0A812KGL2_9DINO</name>
<feature type="compositionally biased region" description="Basic and acidic residues" evidence="1">
    <location>
        <begin position="535"/>
        <end position="554"/>
    </location>
</feature>
<comment type="caution">
    <text evidence="3">The sequence shown here is derived from an EMBL/GenBank/DDBJ whole genome shotgun (WGS) entry which is preliminary data.</text>
</comment>
<dbReference type="Gene3D" id="3.60.40.10">
    <property type="entry name" value="PPM-type phosphatase domain"/>
    <property type="match status" value="1"/>
</dbReference>
<protein>
    <recommendedName>
        <fullName evidence="2">PPM-type phosphatase domain-containing protein</fullName>
    </recommendedName>
</protein>
<feature type="region of interest" description="Disordered" evidence="1">
    <location>
        <begin position="18"/>
        <end position="38"/>
    </location>
</feature>
<dbReference type="EMBL" id="CAJNJA010007675">
    <property type="protein sequence ID" value="CAE7227522.1"/>
    <property type="molecule type" value="Genomic_DNA"/>
</dbReference>
<evidence type="ECO:0000259" key="2">
    <source>
        <dbReference type="PROSITE" id="PS51746"/>
    </source>
</evidence>
<feature type="region of interest" description="Disordered" evidence="1">
    <location>
        <begin position="498"/>
        <end position="554"/>
    </location>
</feature>
<dbReference type="Proteomes" id="UP000601435">
    <property type="component" value="Unassembled WGS sequence"/>
</dbReference>
<dbReference type="PANTHER" id="PTHR47992">
    <property type="entry name" value="PROTEIN PHOSPHATASE"/>
    <property type="match status" value="1"/>
</dbReference>
<dbReference type="SMART" id="SM00332">
    <property type="entry name" value="PP2Cc"/>
    <property type="match status" value="1"/>
</dbReference>
<dbReference type="PROSITE" id="PS51746">
    <property type="entry name" value="PPM_2"/>
    <property type="match status" value="1"/>
</dbReference>
<dbReference type="SUPFAM" id="SSF81606">
    <property type="entry name" value="PP2C-like"/>
    <property type="match status" value="1"/>
</dbReference>
<proteinExistence type="predicted"/>
<dbReference type="GO" id="GO:0004722">
    <property type="term" value="F:protein serine/threonine phosphatase activity"/>
    <property type="evidence" value="ECO:0007669"/>
    <property type="project" value="InterPro"/>
</dbReference>
<evidence type="ECO:0000256" key="1">
    <source>
        <dbReference type="SAM" id="MobiDB-lite"/>
    </source>
</evidence>
<reference evidence="3" key="1">
    <citation type="submission" date="2021-02" db="EMBL/GenBank/DDBJ databases">
        <authorList>
            <person name="Dougan E. K."/>
            <person name="Rhodes N."/>
            <person name="Thang M."/>
            <person name="Chan C."/>
        </authorList>
    </citation>
    <scope>NUCLEOTIDE SEQUENCE</scope>
</reference>
<feature type="domain" description="PPM-type phosphatase" evidence="2">
    <location>
        <begin position="1"/>
        <end position="165"/>
    </location>
</feature>
<dbReference type="Pfam" id="PF00481">
    <property type="entry name" value="PP2C"/>
    <property type="match status" value="1"/>
</dbReference>
<dbReference type="OrthoDB" id="10264738at2759"/>
<feature type="region of interest" description="Disordered" evidence="1">
    <location>
        <begin position="223"/>
        <end position="244"/>
    </location>
</feature>
<dbReference type="InterPro" id="IPR001932">
    <property type="entry name" value="PPM-type_phosphatase-like_dom"/>
</dbReference>
<evidence type="ECO:0000313" key="4">
    <source>
        <dbReference type="Proteomes" id="UP000601435"/>
    </source>
</evidence>
<sequence>MKCKVGNIGDSRVLLGRADGSMVEGPGTDGGLTTDHKPDNKVEEERIARTGGTVQTIMGVARVNGDLAVSRAFGDAQHKQTGGPAQEDHPVSAEPEFTTMTCAPSDFLLLVCDGISEGNFPNREVVRLAAEELRSKDPATAAAAVCRKALDSGSMDNLSCMIVLLRQREQAAESAKKELWPGPFSEPTHGAFRKAYAAMAARAGSTIEAAVEQRYTMASRQAREMSKHREVQDGAEKEKESENGAESLATMLWTTRRGQEQDSQDPAMAELQAELIQFDSGPPDTLAEGSVERIQWFKEWLDGTDVVPALDLQNMTRDELLNLVEEDPELLAVARAQGLVDERAMRVVRVVAADALRPAVEAHKTINWDDRLLSICEQRGKVLQDDPSDKTAQVKFRGKICASVWLPWECLEDEWMDLQDNSYPLSRPRTVQVAPVDVLQKAVEDNSWITWKAEMASLAGQFAIAIEDEPQYELVKVDFGGMSRYLPSSALLEADGLIEDSEEEDDDDDNDSGFDDEDQSLKEVTTSKGDPSLESQKRKSDEDCDDGSHKHQKC</sequence>
<gene>
    <name evidence="3" type="ORF">SNEC2469_LOCUS3302</name>
</gene>
<evidence type="ECO:0000313" key="3">
    <source>
        <dbReference type="EMBL" id="CAE7227522.1"/>
    </source>
</evidence>